<keyword evidence="3" id="KW-1185">Reference proteome</keyword>
<evidence type="ECO:0000313" key="2">
    <source>
        <dbReference type="EMBL" id="CDJ44724.1"/>
    </source>
</evidence>
<dbReference type="VEuPathDB" id="ToxoDB:ETH2_1101900"/>
<evidence type="ECO:0000256" key="1">
    <source>
        <dbReference type="SAM" id="MobiDB-lite"/>
    </source>
</evidence>
<evidence type="ECO:0000313" key="3">
    <source>
        <dbReference type="Proteomes" id="UP000030747"/>
    </source>
</evidence>
<accession>U6L824</accession>
<feature type="region of interest" description="Disordered" evidence="1">
    <location>
        <begin position="15"/>
        <end position="35"/>
    </location>
</feature>
<reference evidence="2" key="2">
    <citation type="submission" date="2013-10" db="EMBL/GenBank/DDBJ databases">
        <authorList>
            <person name="Aslett M."/>
        </authorList>
    </citation>
    <scope>NUCLEOTIDE SEQUENCE [LARGE SCALE GENOMIC DNA]</scope>
    <source>
        <strain evidence="2">Houghton</strain>
    </source>
</reference>
<feature type="compositionally biased region" description="Low complexity" evidence="1">
    <location>
        <begin position="25"/>
        <end position="35"/>
    </location>
</feature>
<dbReference type="RefSeq" id="XP_013235472.1">
    <property type="nucleotide sequence ID" value="XM_013380018.1"/>
</dbReference>
<name>U6L824_EIMTE</name>
<gene>
    <name evidence="2" type="ORF">ETH_00036140</name>
</gene>
<dbReference type="GeneID" id="25256269"/>
<reference evidence="2" key="1">
    <citation type="submission" date="2013-10" db="EMBL/GenBank/DDBJ databases">
        <title>Genomic analysis of the causative agents of coccidiosis in chickens.</title>
        <authorList>
            <person name="Reid A.J."/>
            <person name="Blake D."/>
            <person name="Billington K."/>
            <person name="Browne H."/>
            <person name="Dunn M."/>
            <person name="Hung S."/>
            <person name="Kawahara F."/>
            <person name="Miranda-Saavedra D."/>
            <person name="Mourier T."/>
            <person name="Nagra H."/>
            <person name="Otto T.D."/>
            <person name="Rawlings N."/>
            <person name="Sanchez A."/>
            <person name="Sanders M."/>
            <person name="Subramaniam C."/>
            <person name="Tay Y."/>
            <person name="Dear P."/>
            <person name="Doerig C."/>
            <person name="Gruber A."/>
            <person name="Parkinson J."/>
            <person name="Shirley M."/>
            <person name="Wan K.L."/>
            <person name="Berriman M."/>
            <person name="Tomley F."/>
            <person name="Pain A."/>
        </authorList>
    </citation>
    <scope>NUCLEOTIDE SEQUENCE [LARGE SCALE GENOMIC DNA]</scope>
    <source>
        <strain evidence="2">Houghton</strain>
    </source>
</reference>
<dbReference type="AlphaFoldDB" id="U6L824"/>
<sequence length="210" mass="23214">DVRRLLVGNLSPAEQNISPWPGRQSSSSSSSSSSSVQGGYSLWPAYWLSNTAAAAAVQLLQQLQRRQHQQQTEAECALTAKICSSLAELHEPLETGSDEAVLQELCTGAAGDLFGFNARLCSTQLLQQQQVLLQHRLVALQQKAVELAELLQQQQQQQQQHPRKRQKQQGDSQVLHALQQQISNSQEAYGRLAPLYLIISNELHQVSSKP</sequence>
<dbReference type="VEuPathDB" id="ToxoDB:ETH_00036140"/>
<organism evidence="2 3">
    <name type="scientific">Eimeria tenella</name>
    <name type="common">Coccidian parasite</name>
    <dbReference type="NCBI Taxonomy" id="5802"/>
    <lineage>
        <taxon>Eukaryota</taxon>
        <taxon>Sar</taxon>
        <taxon>Alveolata</taxon>
        <taxon>Apicomplexa</taxon>
        <taxon>Conoidasida</taxon>
        <taxon>Coccidia</taxon>
        <taxon>Eucoccidiorida</taxon>
        <taxon>Eimeriorina</taxon>
        <taxon>Eimeriidae</taxon>
        <taxon>Eimeria</taxon>
    </lineage>
</organism>
<dbReference type="EMBL" id="HG677538">
    <property type="protein sequence ID" value="CDJ44724.1"/>
    <property type="molecule type" value="Genomic_DNA"/>
</dbReference>
<dbReference type="Proteomes" id="UP000030747">
    <property type="component" value="Unassembled WGS sequence"/>
</dbReference>
<dbReference type="OrthoDB" id="348317at2759"/>
<proteinExistence type="predicted"/>
<protein>
    <submittedName>
        <fullName evidence="2">Uncharacterized protein</fullName>
    </submittedName>
</protein>
<feature type="non-terminal residue" evidence="2">
    <location>
        <position position="1"/>
    </location>
</feature>